<evidence type="ECO:0008006" key="4">
    <source>
        <dbReference type="Google" id="ProtNLM"/>
    </source>
</evidence>
<feature type="region of interest" description="Disordered" evidence="1">
    <location>
        <begin position="1"/>
        <end position="21"/>
    </location>
</feature>
<name>A0ABT4U3S1_9ACTN</name>
<feature type="compositionally biased region" description="Polar residues" evidence="1">
    <location>
        <begin position="1"/>
        <end position="16"/>
    </location>
</feature>
<reference evidence="2 3" key="1">
    <citation type="submission" date="2023-01" db="EMBL/GenBank/DDBJ databases">
        <title>Draft genome sequence of Nocardiopsis sp. RSe5-2 isolated from halophytes.</title>
        <authorList>
            <person name="Duangmal K."/>
            <person name="Chantavorakit T."/>
        </authorList>
    </citation>
    <scope>NUCLEOTIDE SEQUENCE [LARGE SCALE GENOMIC DNA]</scope>
    <source>
        <strain evidence="2 3">RSe5-2</strain>
    </source>
</reference>
<dbReference type="EMBL" id="JAQFWQ010000032">
    <property type="protein sequence ID" value="MDA2811606.1"/>
    <property type="molecule type" value="Genomic_DNA"/>
</dbReference>
<evidence type="ECO:0000256" key="1">
    <source>
        <dbReference type="SAM" id="MobiDB-lite"/>
    </source>
</evidence>
<proteinExistence type="predicted"/>
<sequence>MRFVSRNEQNDLSEQRSYWRRPGSRAADDAYFDGEPLPREIIPRHWLPEGDVHRGRRMSRSMDSTRYLRGPQVVLVRDDLRRTSWCATAEHGGLMLHEYQRPRASGAPRSKDVFAEGPVWRYNIALNKYTGDVTPTCVVRSDGTASLWHDGRRVETSAEAPDFPHFHYEQVPVGRIQEGEPSYGVLTYKCRASGRIFARRTEGDEVGPEQVVCEAPTVGGMSVAVYKNDVVGRVDLLRKGRVVPAMVVSTDGGRSFGEPQEIDLAGPLAEGFGVRPGYQRPIVDKGGAFHLPVALQGKSEALVVNVVPRADLAVEAIRVPGELRKGGLEVFPSTLGSGTTFGNGVSDGHGLIMALATEDGRLYSSNSSAGGSHFPEAQLLNHEMPLVGDFSASECYSSGLKANVVSMDYMFTEVNAVGRPISGEVFIETWDMPLPEPKARARVDGDRIEVEVLNDADLEPGKVVFGFDDPTLGITGVEVRDLRHATVRTDRKDDIRGRTLTFDVLTLFHRHYGEAVIR</sequence>
<gene>
    <name evidence="2" type="ORF">O4J56_13270</name>
</gene>
<evidence type="ECO:0000313" key="2">
    <source>
        <dbReference type="EMBL" id="MDA2811606.1"/>
    </source>
</evidence>
<evidence type="ECO:0000313" key="3">
    <source>
        <dbReference type="Proteomes" id="UP001527866"/>
    </source>
</evidence>
<comment type="caution">
    <text evidence="2">The sequence shown here is derived from an EMBL/GenBank/DDBJ whole genome shotgun (WGS) entry which is preliminary data.</text>
</comment>
<keyword evidence="3" id="KW-1185">Reference proteome</keyword>
<dbReference type="Proteomes" id="UP001527866">
    <property type="component" value="Unassembled WGS sequence"/>
</dbReference>
<dbReference type="RefSeq" id="WP_270686058.1">
    <property type="nucleotide sequence ID" value="NZ_JAQFWQ010000032.1"/>
</dbReference>
<accession>A0ABT4U3S1</accession>
<protein>
    <recommendedName>
        <fullName evidence="4">Exo-alpha-sialidase</fullName>
    </recommendedName>
</protein>
<organism evidence="2 3">
    <name type="scientific">Nocardiopsis endophytica</name>
    <dbReference type="NCBI Taxonomy" id="3018445"/>
    <lineage>
        <taxon>Bacteria</taxon>
        <taxon>Bacillati</taxon>
        <taxon>Actinomycetota</taxon>
        <taxon>Actinomycetes</taxon>
        <taxon>Streptosporangiales</taxon>
        <taxon>Nocardiopsidaceae</taxon>
        <taxon>Nocardiopsis</taxon>
    </lineage>
</organism>